<dbReference type="OrthoDB" id="9807095at2"/>
<dbReference type="RefSeq" id="WP_147704934.1">
    <property type="nucleotide sequence ID" value="NZ_VDUY01000005.1"/>
</dbReference>
<evidence type="ECO:0000256" key="2">
    <source>
        <dbReference type="ARBA" id="ARBA00022741"/>
    </source>
</evidence>
<evidence type="ECO:0000256" key="5">
    <source>
        <dbReference type="RuleBase" id="RU000384"/>
    </source>
</evidence>
<dbReference type="PROSITE" id="PS51987">
    <property type="entry name" value="GS_CATALYTIC"/>
    <property type="match status" value="1"/>
</dbReference>
<dbReference type="Gene3D" id="3.10.20.70">
    <property type="entry name" value="Glutamine synthetase, N-terminal domain"/>
    <property type="match status" value="1"/>
</dbReference>
<keyword evidence="3" id="KW-0067">ATP-binding</keyword>
<organism evidence="8 9">
    <name type="scientific">Zeimonas arvi</name>
    <dbReference type="NCBI Taxonomy" id="2498847"/>
    <lineage>
        <taxon>Bacteria</taxon>
        <taxon>Pseudomonadati</taxon>
        <taxon>Pseudomonadota</taxon>
        <taxon>Betaproteobacteria</taxon>
        <taxon>Burkholderiales</taxon>
        <taxon>Burkholderiaceae</taxon>
        <taxon>Zeimonas</taxon>
    </lineage>
</organism>
<dbReference type="EMBL" id="VDUY01000005">
    <property type="protein sequence ID" value="TXL64685.1"/>
    <property type="molecule type" value="Genomic_DNA"/>
</dbReference>
<feature type="domain" description="GS catalytic" evidence="7">
    <location>
        <begin position="136"/>
        <end position="480"/>
    </location>
</feature>
<evidence type="ECO:0000313" key="9">
    <source>
        <dbReference type="Proteomes" id="UP000321548"/>
    </source>
</evidence>
<dbReference type="PROSITE" id="PS51986">
    <property type="entry name" value="GS_BETA_GRASP"/>
    <property type="match status" value="1"/>
</dbReference>
<gene>
    <name evidence="8" type="ORF">FHP08_13135</name>
</gene>
<evidence type="ECO:0000256" key="1">
    <source>
        <dbReference type="ARBA" id="ARBA00022598"/>
    </source>
</evidence>
<protein>
    <submittedName>
        <fullName evidence="8">Glutamine synthetase</fullName>
    </submittedName>
</protein>
<dbReference type="InterPro" id="IPR008146">
    <property type="entry name" value="Gln_synth_cat_dom"/>
</dbReference>
<dbReference type="PANTHER" id="PTHR43785">
    <property type="entry name" value="GAMMA-GLUTAMYLPUTRESCINE SYNTHETASE"/>
    <property type="match status" value="1"/>
</dbReference>
<dbReference type="GO" id="GO:0006542">
    <property type="term" value="P:glutamine biosynthetic process"/>
    <property type="evidence" value="ECO:0007669"/>
    <property type="project" value="InterPro"/>
</dbReference>
<comment type="similarity">
    <text evidence="4 5">Belongs to the glutamine synthetase family.</text>
</comment>
<dbReference type="InterPro" id="IPR014746">
    <property type="entry name" value="Gln_synth/guanido_kin_cat_dom"/>
</dbReference>
<dbReference type="InterPro" id="IPR036651">
    <property type="entry name" value="Gln_synt_N_sf"/>
</dbReference>
<evidence type="ECO:0000256" key="3">
    <source>
        <dbReference type="ARBA" id="ARBA00022840"/>
    </source>
</evidence>
<keyword evidence="1" id="KW-0436">Ligase</keyword>
<dbReference type="SUPFAM" id="SSF54368">
    <property type="entry name" value="Glutamine synthetase, N-terminal domain"/>
    <property type="match status" value="1"/>
</dbReference>
<dbReference type="AlphaFoldDB" id="A0A5C8NU48"/>
<dbReference type="PANTHER" id="PTHR43785:SF12">
    <property type="entry name" value="TYPE-1 GLUTAMINE SYNTHETASE 2"/>
    <property type="match status" value="1"/>
</dbReference>
<dbReference type="Pfam" id="PF00120">
    <property type="entry name" value="Gln-synt_C"/>
    <property type="match status" value="1"/>
</dbReference>
<dbReference type="SUPFAM" id="SSF55931">
    <property type="entry name" value="Glutamine synthetase/guanido kinase"/>
    <property type="match status" value="1"/>
</dbReference>
<proteinExistence type="inferred from homology"/>
<evidence type="ECO:0000259" key="6">
    <source>
        <dbReference type="PROSITE" id="PS51986"/>
    </source>
</evidence>
<keyword evidence="9" id="KW-1185">Reference proteome</keyword>
<evidence type="ECO:0000313" key="8">
    <source>
        <dbReference type="EMBL" id="TXL64685.1"/>
    </source>
</evidence>
<keyword evidence="2" id="KW-0547">Nucleotide-binding</keyword>
<dbReference type="SMART" id="SM01230">
    <property type="entry name" value="Gln-synt_C"/>
    <property type="match status" value="1"/>
</dbReference>
<reference evidence="8 9" key="1">
    <citation type="submission" date="2019-06" db="EMBL/GenBank/DDBJ databases">
        <title>Quisquiliibacterium sp. nov., isolated from a maize field.</title>
        <authorList>
            <person name="Lin S.-Y."/>
            <person name="Tsai C.-F."/>
            <person name="Young C.-C."/>
        </authorList>
    </citation>
    <scope>NUCLEOTIDE SEQUENCE [LARGE SCALE GENOMIC DNA]</scope>
    <source>
        <strain evidence="8 9">CC-CFT501</strain>
    </source>
</reference>
<evidence type="ECO:0000259" key="7">
    <source>
        <dbReference type="PROSITE" id="PS51987"/>
    </source>
</evidence>
<dbReference type="InterPro" id="IPR008147">
    <property type="entry name" value="Gln_synt_N"/>
</dbReference>
<name>A0A5C8NU48_9BURK</name>
<dbReference type="GO" id="GO:0004356">
    <property type="term" value="F:glutamine synthetase activity"/>
    <property type="evidence" value="ECO:0007669"/>
    <property type="project" value="InterPro"/>
</dbReference>
<feature type="domain" description="GS beta-grasp" evidence="6">
    <location>
        <begin position="28"/>
        <end position="129"/>
    </location>
</feature>
<sequence>MSFVDTHGLRNEAQRAEAAGVAERIRAEGLDVVRFVYADQHGLLRGKTLVAGEAIAALDAGIGLVGTNLLKDSSDRTAWPVFTPGAGFGSPEFEGASDVVIVADPGTFRVLPWSPRSGWIQCDAHFCDGRPVPFDTRRILRQALARLAEAGYDYKVGLEVEFHVYRIDDARIGPERSGWPGEPPPVSLLNTGYRLLAEQRYDQLEPVVELLRGPLLQLGLPLRSMEIELGPSQIEFVFGPMTGLEPADAMILFRSAAKQVLRRHGYHATFMCRPRLPNVMSSGWHLHQSLVSRARGGNAFAGPGTGADDCLSATGRHFLAGLLAHARGGSVFATPTINGYRRFRPNSLAPDRATWGRDNRGAMIRVIGGAGDPGTRLENRAGEPAANPYLFMAAQIHAGLDGLAHSLDPGSSADTPYEASAPLLPRSLDEALRALHEDSVLVEAFGRPVVDWYTRIKRAEIVRFEAEVTDWEHREYFEMF</sequence>
<comment type="caution">
    <text evidence="8">The sequence shown here is derived from an EMBL/GenBank/DDBJ whole genome shotgun (WGS) entry which is preliminary data.</text>
</comment>
<evidence type="ECO:0000256" key="4">
    <source>
        <dbReference type="PROSITE-ProRule" id="PRU01330"/>
    </source>
</evidence>
<accession>A0A5C8NU48</accession>
<dbReference type="Gene3D" id="3.30.590.10">
    <property type="entry name" value="Glutamine synthetase/guanido kinase, catalytic domain"/>
    <property type="match status" value="1"/>
</dbReference>
<dbReference type="Proteomes" id="UP000321548">
    <property type="component" value="Unassembled WGS sequence"/>
</dbReference>
<dbReference type="GO" id="GO:0005524">
    <property type="term" value="F:ATP binding"/>
    <property type="evidence" value="ECO:0007669"/>
    <property type="project" value="UniProtKB-KW"/>
</dbReference>